<dbReference type="PANTHER" id="PTHR42944:SF1">
    <property type="entry name" value="ADENINE DNA GLYCOSYLASE"/>
    <property type="match status" value="1"/>
</dbReference>
<name>A0ABT2HWY6_9MICO</name>
<dbReference type="SUPFAM" id="SSF48150">
    <property type="entry name" value="DNA-glycosylase"/>
    <property type="match status" value="1"/>
</dbReference>
<keyword evidence="10" id="KW-0408">Iron</keyword>
<dbReference type="InterPro" id="IPR000445">
    <property type="entry name" value="HhH_motif"/>
</dbReference>
<comment type="similarity">
    <text evidence="3">Belongs to the Nth/MutY family.</text>
</comment>
<keyword evidence="7" id="KW-0479">Metal-binding</keyword>
<evidence type="ECO:0000256" key="6">
    <source>
        <dbReference type="ARBA" id="ARBA00022485"/>
    </source>
</evidence>
<proteinExistence type="inferred from homology"/>
<dbReference type="EMBL" id="JALXSQ010000017">
    <property type="protein sequence ID" value="MCT2042832.1"/>
    <property type="molecule type" value="Genomic_DNA"/>
</dbReference>
<sequence>MTSVDARLAERNIEFASQLDEWFRAQARPLPWRAPGTTPWAVLLSEIMSQQTQVARVIPKWQQFLERWPTPADLAAASDAEVIRAWDRLGYPRRAVRLRALAEAIRDRHAGEVPDTVEELLALPGIGPYTAGAVAAFAFGVPAQVVDTNVRRVLARHRFGHAEAWAPSVARDTAAWNEVTQAVPAPLVVSLAQNSMELGALVCTARTPACERCPIAEQCAWRAEGYPAADDSLPKRKPQARYAGSLREMRGMLLAELREHAEHSEAELRAMHTTAGTEDPRFEAALESLITDGLVVRSSKGSLQLP</sequence>
<comment type="catalytic activity">
    <reaction evidence="1">
        <text>Hydrolyzes free adenine bases from 7,8-dihydro-8-oxoguanine:adenine mismatched double-stranded DNA, leaving an apurinic site.</text>
        <dbReference type="EC" id="3.2.2.31"/>
    </reaction>
</comment>
<evidence type="ECO:0000313" key="15">
    <source>
        <dbReference type="EMBL" id="MCT2042832.1"/>
    </source>
</evidence>
<keyword evidence="16" id="KW-1185">Reference proteome</keyword>
<evidence type="ECO:0000256" key="1">
    <source>
        <dbReference type="ARBA" id="ARBA00000843"/>
    </source>
</evidence>
<keyword evidence="12" id="KW-0234">DNA repair</keyword>
<evidence type="ECO:0000256" key="3">
    <source>
        <dbReference type="ARBA" id="ARBA00008343"/>
    </source>
</evidence>
<comment type="caution">
    <text evidence="15">The sequence shown here is derived from an EMBL/GenBank/DDBJ whole genome shotgun (WGS) entry which is preliminary data.</text>
</comment>
<keyword evidence="6" id="KW-0004">4Fe-4S</keyword>
<evidence type="ECO:0000256" key="8">
    <source>
        <dbReference type="ARBA" id="ARBA00022763"/>
    </source>
</evidence>
<evidence type="ECO:0000256" key="7">
    <source>
        <dbReference type="ARBA" id="ARBA00022723"/>
    </source>
</evidence>
<evidence type="ECO:0000256" key="12">
    <source>
        <dbReference type="ARBA" id="ARBA00023204"/>
    </source>
</evidence>
<feature type="domain" description="HhH-GPD" evidence="14">
    <location>
        <begin position="48"/>
        <end position="201"/>
    </location>
</feature>
<keyword evidence="11" id="KW-0411">Iron-sulfur</keyword>
<dbReference type="Pfam" id="PF00730">
    <property type="entry name" value="HhH-GPD"/>
    <property type="match status" value="1"/>
</dbReference>
<evidence type="ECO:0000256" key="2">
    <source>
        <dbReference type="ARBA" id="ARBA00001966"/>
    </source>
</evidence>
<comment type="cofactor">
    <cofactor evidence="2">
        <name>[4Fe-4S] cluster</name>
        <dbReference type="ChEBI" id="CHEBI:49883"/>
    </cofactor>
</comment>
<evidence type="ECO:0000256" key="10">
    <source>
        <dbReference type="ARBA" id="ARBA00023004"/>
    </source>
</evidence>
<dbReference type="SMART" id="SM00478">
    <property type="entry name" value="ENDO3c"/>
    <property type="match status" value="1"/>
</dbReference>
<evidence type="ECO:0000256" key="5">
    <source>
        <dbReference type="ARBA" id="ARBA00022023"/>
    </source>
</evidence>
<keyword evidence="13" id="KW-0326">Glycosidase</keyword>
<evidence type="ECO:0000256" key="9">
    <source>
        <dbReference type="ARBA" id="ARBA00022801"/>
    </source>
</evidence>
<keyword evidence="9" id="KW-0378">Hydrolase</keyword>
<accession>A0ABT2HWY6</accession>
<protein>
    <recommendedName>
        <fullName evidence="5">Adenine DNA glycosylase</fullName>
        <ecNumber evidence="4">3.2.2.31</ecNumber>
    </recommendedName>
</protein>
<dbReference type="InterPro" id="IPR023170">
    <property type="entry name" value="HhH_base_excis_C"/>
</dbReference>
<dbReference type="EC" id="3.2.2.31" evidence="4"/>
<gene>
    <name evidence="15" type="ORF">M3D15_05720</name>
</gene>
<dbReference type="SMART" id="SM00525">
    <property type="entry name" value="FES"/>
    <property type="match status" value="1"/>
</dbReference>
<evidence type="ECO:0000256" key="4">
    <source>
        <dbReference type="ARBA" id="ARBA00012045"/>
    </source>
</evidence>
<organism evidence="15 16">
    <name type="scientific">Pseudoclavibacter albus</name>
    <dbReference type="NCBI Taxonomy" id="272241"/>
    <lineage>
        <taxon>Bacteria</taxon>
        <taxon>Bacillati</taxon>
        <taxon>Actinomycetota</taxon>
        <taxon>Actinomycetes</taxon>
        <taxon>Micrococcales</taxon>
        <taxon>Microbacteriaceae</taxon>
        <taxon>Pseudoclavibacter</taxon>
    </lineage>
</organism>
<dbReference type="Gene3D" id="1.10.1670.10">
    <property type="entry name" value="Helix-hairpin-Helix base-excision DNA repair enzymes (C-terminal)"/>
    <property type="match status" value="1"/>
</dbReference>
<dbReference type="PROSITE" id="PS01155">
    <property type="entry name" value="ENDONUCLEASE_III_2"/>
    <property type="match status" value="1"/>
</dbReference>
<dbReference type="RefSeq" id="WP_206394681.1">
    <property type="nucleotide sequence ID" value="NZ_JAFDPW010000001.1"/>
</dbReference>
<dbReference type="Pfam" id="PF10576">
    <property type="entry name" value="EndIII_4Fe-2S"/>
    <property type="match status" value="1"/>
</dbReference>
<dbReference type="InterPro" id="IPR003265">
    <property type="entry name" value="HhH-GPD_domain"/>
</dbReference>
<dbReference type="Gene3D" id="1.10.340.30">
    <property type="entry name" value="Hypothetical protein, domain 2"/>
    <property type="match status" value="1"/>
</dbReference>
<evidence type="ECO:0000313" key="16">
    <source>
        <dbReference type="Proteomes" id="UP001525379"/>
    </source>
</evidence>
<dbReference type="InterPro" id="IPR003651">
    <property type="entry name" value="Endonuclease3_FeS-loop_motif"/>
</dbReference>
<keyword evidence="8" id="KW-0227">DNA damage</keyword>
<reference evidence="15 16" key="1">
    <citation type="submission" date="2022-04" db="EMBL/GenBank/DDBJ databases">
        <title>Human microbiome associated bacterial genomes.</title>
        <authorList>
            <person name="Sandstrom S."/>
            <person name="Salamzade R."/>
            <person name="Kalan L.R."/>
        </authorList>
    </citation>
    <scope>NUCLEOTIDE SEQUENCE [LARGE SCALE GENOMIC DNA]</scope>
    <source>
        <strain evidence="16">p3-SID1799</strain>
    </source>
</reference>
<dbReference type="Proteomes" id="UP001525379">
    <property type="component" value="Unassembled WGS sequence"/>
</dbReference>
<evidence type="ECO:0000256" key="13">
    <source>
        <dbReference type="ARBA" id="ARBA00023295"/>
    </source>
</evidence>
<dbReference type="PANTHER" id="PTHR42944">
    <property type="entry name" value="ADENINE DNA GLYCOSYLASE"/>
    <property type="match status" value="1"/>
</dbReference>
<dbReference type="CDD" id="cd00056">
    <property type="entry name" value="ENDO3c"/>
    <property type="match status" value="1"/>
</dbReference>
<dbReference type="InterPro" id="IPR011257">
    <property type="entry name" value="DNA_glycosylase"/>
</dbReference>
<evidence type="ECO:0000256" key="11">
    <source>
        <dbReference type="ARBA" id="ARBA00023014"/>
    </source>
</evidence>
<dbReference type="InterPro" id="IPR004036">
    <property type="entry name" value="Endonuclease-III-like_CS2"/>
</dbReference>
<dbReference type="InterPro" id="IPR044298">
    <property type="entry name" value="MIG/MutY"/>
</dbReference>
<evidence type="ECO:0000259" key="14">
    <source>
        <dbReference type="SMART" id="SM00478"/>
    </source>
</evidence>
<dbReference type="Pfam" id="PF00633">
    <property type="entry name" value="HHH"/>
    <property type="match status" value="1"/>
</dbReference>